<dbReference type="VEuPathDB" id="FungiDB:CPUR_08256"/>
<sequence length="108" mass="12074">MATTPALSPEPPTYLCPKLSTKMQIVIPSLKPPKACVIVVSKQGENLLFTDENDRPDQPFKDQPFKDQPSNSQSSNDRPLKESPALRTSRGRPESEATLTLREEILKR</sequence>
<feature type="compositionally biased region" description="Basic and acidic residues" evidence="1">
    <location>
        <begin position="91"/>
        <end position="108"/>
    </location>
</feature>
<name>M1WIE2_CLAP2</name>
<dbReference type="OrthoDB" id="4947476at2759"/>
<feature type="compositionally biased region" description="Polar residues" evidence="1">
    <location>
        <begin position="68"/>
        <end position="77"/>
    </location>
</feature>
<organism evidence="2 3">
    <name type="scientific">Claviceps purpurea (strain 20.1)</name>
    <name type="common">Ergot fungus</name>
    <name type="synonym">Sphacelia segetum</name>
    <dbReference type="NCBI Taxonomy" id="1111077"/>
    <lineage>
        <taxon>Eukaryota</taxon>
        <taxon>Fungi</taxon>
        <taxon>Dikarya</taxon>
        <taxon>Ascomycota</taxon>
        <taxon>Pezizomycotina</taxon>
        <taxon>Sordariomycetes</taxon>
        <taxon>Hypocreomycetidae</taxon>
        <taxon>Hypocreales</taxon>
        <taxon>Clavicipitaceae</taxon>
        <taxon>Claviceps</taxon>
    </lineage>
</organism>
<proteinExistence type="predicted"/>
<comment type="caution">
    <text evidence="2">The sequence shown here is derived from an EMBL/GenBank/DDBJ whole genome shotgun (WGS) entry which is preliminary data.</text>
</comment>
<keyword evidence="3" id="KW-1185">Reference proteome</keyword>
<dbReference type="HOGENOM" id="CLU_2196682_0_0_1"/>
<feature type="compositionally biased region" description="Basic and acidic residues" evidence="1">
    <location>
        <begin position="52"/>
        <end position="65"/>
    </location>
</feature>
<reference evidence="2 3" key="1">
    <citation type="journal article" date="2013" name="PLoS Genet.">
        <title>Plant-symbiotic fungi as chemical engineers: Multi-genome analysis of the Clavicipitaceae reveals dynamics of alkaloid loci.</title>
        <authorList>
            <person name="Schardl C.L."/>
            <person name="Young C.A."/>
            <person name="Hesse U."/>
            <person name="Amyotte S.G."/>
            <person name="Andreeva K."/>
            <person name="Calie P.J."/>
            <person name="Fleetwood D.J."/>
            <person name="Haws D.C."/>
            <person name="Moore N."/>
            <person name="Oeser B."/>
            <person name="Panaccione D.G."/>
            <person name="Schweri K.K."/>
            <person name="Voisey C.R."/>
            <person name="Farman M.L."/>
            <person name="Jaromczyk J.W."/>
            <person name="Roe B.A."/>
            <person name="O'Sullivan D.M."/>
            <person name="Scott B."/>
            <person name="Tudzynski P."/>
            <person name="An Z."/>
            <person name="Arnaoudova E.G."/>
            <person name="Bullock C.T."/>
            <person name="Charlton N.D."/>
            <person name="Chen L."/>
            <person name="Cox M."/>
            <person name="Dinkins R.D."/>
            <person name="Florea S."/>
            <person name="Glenn A.E."/>
            <person name="Gordon A."/>
            <person name="Gueldener U."/>
            <person name="Harris D.R."/>
            <person name="Hollin W."/>
            <person name="Jaromczyk J."/>
            <person name="Johnson R.D."/>
            <person name="Khan A.K."/>
            <person name="Leistner E."/>
            <person name="Leuchtmann A."/>
            <person name="Li C."/>
            <person name="Liu J."/>
            <person name="Liu J."/>
            <person name="Liu M."/>
            <person name="Mace W."/>
            <person name="Machado C."/>
            <person name="Nagabhyru P."/>
            <person name="Pan J."/>
            <person name="Schmid J."/>
            <person name="Sugawara K."/>
            <person name="Steiner U."/>
            <person name="Takach J.E."/>
            <person name="Tanaka E."/>
            <person name="Webb J.S."/>
            <person name="Wilson E.V."/>
            <person name="Wiseman J.L."/>
            <person name="Yoshida R."/>
            <person name="Zeng Z."/>
        </authorList>
    </citation>
    <scope>NUCLEOTIDE SEQUENCE [LARGE SCALE GENOMIC DNA]</scope>
    <source>
        <strain evidence="2 3">20.1</strain>
    </source>
</reference>
<accession>M1WIE2</accession>
<dbReference type="Proteomes" id="UP000016801">
    <property type="component" value="Unassembled WGS sequence"/>
</dbReference>
<protein>
    <submittedName>
        <fullName evidence="2">Uncharacterized protein</fullName>
    </submittedName>
</protein>
<gene>
    <name evidence="2" type="ORF">CPUR_08256</name>
</gene>
<dbReference type="EMBL" id="CAGA01000084">
    <property type="protein sequence ID" value="CCE34324.1"/>
    <property type="molecule type" value="Genomic_DNA"/>
</dbReference>
<evidence type="ECO:0000256" key="1">
    <source>
        <dbReference type="SAM" id="MobiDB-lite"/>
    </source>
</evidence>
<evidence type="ECO:0000313" key="2">
    <source>
        <dbReference type="EMBL" id="CCE34324.1"/>
    </source>
</evidence>
<feature type="region of interest" description="Disordered" evidence="1">
    <location>
        <begin position="47"/>
        <end position="108"/>
    </location>
</feature>
<evidence type="ECO:0000313" key="3">
    <source>
        <dbReference type="Proteomes" id="UP000016801"/>
    </source>
</evidence>
<dbReference type="AlphaFoldDB" id="M1WIE2"/>